<dbReference type="AlphaFoldDB" id="A0A7U9L1Z4"/>
<protein>
    <submittedName>
        <fullName evidence="2">Uncharacterized protein</fullName>
    </submittedName>
</protein>
<feature type="region of interest" description="Disordered" evidence="1">
    <location>
        <begin position="91"/>
        <end position="124"/>
    </location>
</feature>
<proteinExistence type="predicted"/>
<evidence type="ECO:0000313" key="3">
    <source>
        <dbReference type="Proteomes" id="UP000287830"/>
    </source>
</evidence>
<organism evidence="2 3">
    <name type="scientific">Streptomyces chrestomyceticus JCM 4735</name>
    <dbReference type="NCBI Taxonomy" id="1306181"/>
    <lineage>
        <taxon>Bacteria</taxon>
        <taxon>Bacillati</taxon>
        <taxon>Actinomycetota</taxon>
        <taxon>Actinomycetes</taxon>
        <taxon>Kitasatosporales</taxon>
        <taxon>Streptomycetaceae</taxon>
        <taxon>Streptomyces</taxon>
    </lineage>
</organism>
<gene>
    <name evidence="2" type="ORF">OEIGOIKO_07410</name>
</gene>
<feature type="region of interest" description="Disordered" evidence="1">
    <location>
        <begin position="224"/>
        <end position="254"/>
    </location>
</feature>
<feature type="compositionally biased region" description="Gly residues" evidence="1">
    <location>
        <begin position="244"/>
        <end position="254"/>
    </location>
</feature>
<evidence type="ECO:0000313" key="2">
    <source>
        <dbReference type="EMBL" id="GCD39554.1"/>
    </source>
</evidence>
<comment type="caution">
    <text evidence="2">The sequence shown here is derived from an EMBL/GenBank/DDBJ whole genome shotgun (WGS) entry which is preliminary data.</text>
</comment>
<sequence length="268" mass="28445">MASGRVFSGERFRRTCSRYANRAGIAVSCSGRPVASGCTFRIRPSMGPQDEALHGRFSPRRAVPWAVCRGHHGPVKCSFGTTVASASAWHLGRDHRYRPRPENRGPGRPGLRRRQKLDPVRPGTGMKLLDEAGSMVGLADSLSGGSGDAGVLYGWALPARRAKRSEETTEVCPGSCRQGRTCRLYVGFYPRTSCLAPAGWETGTLAFGFVSSASVDSCTLRPFHSSTSRDGVSPAVTPTAGPSSEGGCGAGSGRGGTCLRPGWRGRRC</sequence>
<reference evidence="2 3" key="1">
    <citation type="submission" date="2018-11" db="EMBL/GenBank/DDBJ databases">
        <title>Whole genome sequence of Streptomyces chrestomyceticus NBRC 13444(T).</title>
        <authorList>
            <person name="Komaki H."/>
            <person name="Tamura T."/>
        </authorList>
    </citation>
    <scope>NUCLEOTIDE SEQUENCE [LARGE SCALE GENOMIC DNA]</scope>
    <source>
        <strain evidence="2 3">NBRC 13444</strain>
    </source>
</reference>
<dbReference type="EMBL" id="BHZC01000001">
    <property type="protein sequence ID" value="GCD39554.1"/>
    <property type="molecule type" value="Genomic_DNA"/>
</dbReference>
<evidence type="ECO:0000256" key="1">
    <source>
        <dbReference type="SAM" id="MobiDB-lite"/>
    </source>
</evidence>
<name>A0A7U9L1Z4_9ACTN</name>
<dbReference type="Proteomes" id="UP000287830">
    <property type="component" value="Unassembled WGS sequence"/>
</dbReference>
<accession>A0A7U9L1Z4</accession>
<feature type="compositionally biased region" description="Basic and acidic residues" evidence="1">
    <location>
        <begin position="91"/>
        <end position="105"/>
    </location>
</feature>